<reference evidence="2" key="2">
    <citation type="journal article" date="2021" name="PeerJ">
        <title>Extensive microbial diversity within the chicken gut microbiome revealed by metagenomics and culture.</title>
        <authorList>
            <person name="Gilroy R."/>
            <person name="Ravi A."/>
            <person name="Getino M."/>
            <person name="Pursley I."/>
            <person name="Horton D.L."/>
            <person name="Alikhan N.F."/>
            <person name="Baker D."/>
            <person name="Gharbi K."/>
            <person name="Hall N."/>
            <person name="Watson M."/>
            <person name="Adriaenssens E.M."/>
            <person name="Foster-Nyarko E."/>
            <person name="Jarju S."/>
            <person name="Secka A."/>
            <person name="Antonio M."/>
            <person name="Oren A."/>
            <person name="Chaudhuri R.R."/>
            <person name="La Ragione R."/>
            <person name="Hildebrand F."/>
            <person name="Pallen M.J."/>
        </authorList>
    </citation>
    <scope>NUCLEOTIDE SEQUENCE</scope>
    <source>
        <strain evidence="2">G3-8215</strain>
    </source>
</reference>
<evidence type="ECO:0000313" key="3">
    <source>
        <dbReference type="Proteomes" id="UP000725002"/>
    </source>
</evidence>
<dbReference type="PANTHER" id="PTHR48094:SF12">
    <property type="entry name" value="PARKINSON DISEASE PROTEIN 7 HOMOLOG"/>
    <property type="match status" value="1"/>
</dbReference>
<sequence length="191" mass="19943">MKGVYMFFADGFEETEALAAGDMLHRGGVDFKMVSINGSLGVKSSHGVHVLTDMTFGEFKNSVELDGTGASDVMIFPGGMPGSTNLAECKELMDMMQKHYADGGCVAAICAAPSVVLGLLPGLKGKKMTCYDGFEPALIEKGVDFTAEGVTVDGNIITARGAGFAVDFGLAIVAYLKGEDAAEKVAHSIML</sequence>
<dbReference type="PANTHER" id="PTHR48094">
    <property type="entry name" value="PROTEIN/NUCLEIC ACID DEGLYCASE DJ-1-RELATED"/>
    <property type="match status" value="1"/>
</dbReference>
<accession>A0A940DST0</accession>
<protein>
    <submittedName>
        <fullName evidence="2">DJ-1/PfpI family protein</fullName>
    </submittedName>
</protein>
<dbReference type="AlphaFoldDB" id="A0A940DST0"/>
<dbReference type="SUPFAM" id="SSF52317">
    <property type="entry name" value="Class I glutamine amidotransferase-like"/>
    <property type="match status" value="1"/>
</dbReference>
<gene>
    <name evidence="2" type="ORF">IAB75_09050</name>
</gene>
<dbReference type="Gene3D" id="3.40.50.880">
    <property type="match status" value="1"/>
</dbReference>
<dbReference type="Proteomes" id="UP000725002">
    <property type="component" value="Unassembled WGS sequence"/>
</dbReference>
<dbReference type="EMBL" id="JADILV010000062">
    <property type="protein sequence ID" value="MBO8484243.1"/>
    <property type="molecule type" value="Genomic_DNA"/>
</dbReference>
<dbReference type="InterPro" id="IPR006287">
    <property type="entry name" value="DJ-1"/>
</dbReference>
<organism evidence="2 3">
    <name type="scientific">Candidatus Cryptobacteroides avicola</name>
    <dbReference type="NCBI Taxonomy" id="2840757"/>
    <lineage>
        <taxon>Bacteria</taxon>
        <taxon>Pseudomonadati</taxon>
        <taxon>Bacteroidota</taxon>
        <taxon>Bacteroidia</taxon>
        <taxon>Bacteroidales</taxon>
        <taxon>Candidatus Cryptobacteroides</taxon>
    </lineage>
</organism>
<dbReference type="NCBIfam" id="TIGR01383">
    <property type="entry name" value="not_thiJ"/>
    <property type="match status" value="1"/>
</dbReference>
<evidence type="ECO:0000313" key="2">
    <source>
        <dbReference type="EMBL" id="MBO8484243.1"/>
    </source>
</evidence>
<name>A0A940DST0_9BACT</name>
<dbReference type="CDD" id="cd03135">
    <property type="entry name" value="GATase1_DJ-1"/>
    <property type="match status" value="1"/>
</dbReference>
<dbReference type="InterPro" id="IPR002818">
    <property type="entry name" value="DJ-1/PfpI"/>
</dbReference>
<dbReference type="GO" id="GO:0005737">
    <property type="term" value="C:cytoplasm"/>
    <property type="evidence" value="ECO:0007669"/>
    <property type="project" value="TreeGrafter"/>
</dbReference>
<dbReference type="InterPro" id="IPR029062">
    <property type="entry name" value="Class_I_gatase-like"/>
</dbReference>
<feature type="domain" description="DJ-1/PfpI" evidence="1">
    <location>
        <begin position="4"/>
        <end position="174"/>
    </location>
</feature>
<proteinExistence type="predicted"/>
<comment type="caution">
    <text evidence="2">The sequence shown here is derived from an EMBL/GenBank/DDBJ whole genome shotgun (WGS) entry which is preliminary data.</text>
</comment>
<dbReference type="InterPro" id="IPR050325">
    <property type="entry name" value="Prot/Nucl_acid_deglycase"/>
</dbReference>
<dbReference type="Pfam" id="PF01965">
    <property type="entry name" value="DJ-1_PfpI"/>
    <property type="match status" value="1"/>
</dbReference>
<evidence type="ECO:0000259" key="1">
    <source>
        <dbReference type="Pfam" id="PF01965"/>
    </source>
</evidence>
<reference evidence="2" key="1">
    <citation type="submission" date="2020-10" db="EMBL/GenBank/DDBJ databases">
        <authorList>
            <person name="Gilroy R."/>
        </authorList>
    </citation>
    <scope>NUCLEOTIDE SEQUENCE</scope>
    <source>
        <strain evidence="2">G3-8215</strain>
    </source>
</reference>